<dbReference type="SUPFAM" id="SSF46785">
    <property type="entry name" value="Winged helix' DNA-binding domain"/>
    <property type="match status" value="1"/>
</dbReference>
<organism evidence="6 7">
    <name type="scientific">Lojkania enalia</name>
    <dbReference type="NCBI Taxonomy" id="147567"/>
    <lineage>
        <taxon>Eukaryota</taxon>
        <taxon>Fungi</taxon>
        <taxon>Dikarya</taxon>
        <taxon>Ascomycota</taxon>
        <taxon>Pezizomycotina</taxon>
        <taxon>Dothideomycetes</taxon>
        <taxon>Pleosporomycetidae</taxon>
        <taxon>Pleosporales</taxon>
        <taxon>Pleosporales incertae sedis</taxon>
        <taxon>Lojkania</taxon>
    </lineage>
</organism>
<name>A0A9P4KJ75_9PLEO</name>
<evidence type="ECO:0000259" key="5">
    <source>
        <dbReference type="Pfam" id="PF00891"/>
    </source>
</evidence>
<dbReference type="GO" id="GO:0008171">
    <property type="term" value="F:O-methyltransferase activity"/>
    <property type="evidence" value="ECO:0007669"/>
    <property type="project" value="InterPro"/>
</dbReference>
<evidence type="ECO:0000256" key="4">
    <source>
        <dbReference type="PIRSR" id="PIRSR005739-1"/>
    </source>
</evidence>
<feature type="domain" description="O-methyltransferase C-terminal" evidence="5">
    <location>
        <begin position="216"/>
        <end position="359"/>
    </location>
</feature>
<accession>A0A9P4KJ75</accession>
<dbReference type="InterPro" id="IPR016461">
    <property type="entry name" value="COMT-like"/>
</dbReference>
<dbReference type="InterPro" id="IPR036390">
    <property type="entry name" value="WH_DNA-bd_sf"/>
</dbReference>
<dbReference type="GO" id="GO:0032259">
    <property type="term" value="P:methylation"/>
    <property type="evidence" value="ECO:0007669"/>
    <property type="project" value="UniProtKB-KW"/>
</dbReference>
<keyword evidence="3" id="KW-0949">S-adenosyl-L-methionine</keyword>
<keyword evidence="7" id="KW-1185">Reference proteome</keyword>
<evidence type="ECO:0000256" key="3">
    <source>
        <dbReference type="ARBA" id="ARBA00022691"/>
    </source>
</evidence>
<dbReference type="OrthoDB" id="2410195at2759"/>
<protein>
    <submittedName>
        <fullName evidence="6">S-adenosyl-L-methionine-dependent methyltransferase</fullName>
    </submittedName>
</protein>
<dbReference type="InterPro" id="IPR001077">
    <property type="entry name" value="COMT_C"/>
</dbReference>
<sequence>MDAITSQIRDFYARSDEEGRRKLQDELRDVQASFDTDFDVVARLGSGFMHMSLVKTGADLHMFQMLSAGEESFSLDHLASETGAARGLLGHLLRAFAAFGLIKETGKDEFAANRTTKILADVNVSGAIEHAFELHGKCHLVLPAYLKERKYQNISSNHDLAFQKAFNTNLTPFEWLKQRPEQMKSLGHAMAIQRPVHWIESYDIEKEVSSTAPAPDSALLVDVGGGFGQQAIAFKNKFPSLPGRIIVQDIPETLDRAPATEGIEFMVQDFFSPQEVKDAKLYYLRHVLHDWTDEDCVKILKNIAPAMGPESRVVIDEVVLPDMNVPWQAAYMDITMMASLGGFERTRGEYESLLDQAGLRIVDIHRYDAKMQSVILAATKL</sequence>
<dbReference type="Gene3D" id="1.10.10.10">
    <property type="entry name" value="Winged helix-like DNA-binding domain superfamily/Winged helix DNA-binding domain"/>
    <property type="match status" value="1"/>
</dbReference>
<dbReference type="InterPro" id="IPR036388">
    <property type="entry name" value="WH-like_DNA-bd_sf"/>
</dbReference>
<dbReference type="PROSITE" id="PS51683">
    <property type="entry name" value="SAM_OMT_II"/>
    <property type="match status" value="1"/>
</dbReference>
<keyword evidence="2" id="KW-0808">Transferase</keyword>
<gene>
    <name evidence="6" type="ORF">CC78DRAFT_551598</name>
</gene>
<proteinExistence type="predicted"/>
<comment type="caution">
    <text evidence="6">The sequence shown here is derived from an EMBL/GenBank/DDBJ whole genome shotgun (WGS) entry which is preliminary data.</text>
</comment>
<dbReference type="Gene3D" id="3.40.50.150">
    <property type="entry name" value="Vaccinia Virus protein VP39"/>
    <property type="match status" value="1"/>
</dbReference>
<dbReference type="PANTHER" id="PTHR43712">
    <property type="entry name" value="PUTATIVE (AFU_ORTHOLOGUE AFUA_4G14580)-RELATED"/>
    <property type="match status" value="1"/>
</dbReference>
<dbReference type="InterPro" id="IPR029063">
    <property type="entry name" value="SAM-dependent_MTases_sf"/>
</dbReference>
<dbReference type="AlphaFoldDB" id="A0A9P4KJ75"/>
<evidence type="ECO:0000313" key="6">
    <source>
        <dbReference type="EMBL" id="KAF2267964.1"/>
    </source>
</evidence>
<dbReference type="PANTHER" id="PTHR43712:SF1">
    <property type="entry name" value="HYPOTHETICAL O-METHYLTRANSFERASE (EUROFUNG)-RELATED"/>
    <property type="match status" value="1"/>
</dbReference>
<reference evidence="7" key="1">
    <citation type="journal article" date="2020" name="Stud. Mycol.">
        <title>101 Dothideomycetes genomes: A test case for predicting lifestyles and emergence of pathogens.</title>
        <authorList>
            <person name="Haridas S."/>
            <person name="Albert R."/>
            <person name="Binder M."/>
            <person name="Bloem J."/>
            <person name="LaButti K."/>
            <person name="Salamov A."/>
            <person name="Andreopoulos B."/>
            <person name="Baker S."/>
            <person name="Barry K."/>
            <person name="Bills G."/>
            <person name="Bluhm B."/>
            <person name="Cannon C."/>
            <person name="Castanera R."/>
            <person name="Culley D."/>
            <person name="Daum C."/>
            <person name="Ezra D."/>
            <person name="Gonzalez J."/>
            <person name="Henrissat B."/>
            <person name="Kuo A."/>
            <person name="Liang C."/>
            <person name="Lipzen A."/>
            <person name="Lutzoni F."/>
            <person name="Magnuson J."/>
            <person name="Mondo S."/>
            <person name="Nolan M."/>
            <person name="Ohm R."/>
            <person name="Pangilinan J."/>
            <person name="Park H.-J."/>
            <person name="Ramirez L."/>
            <person name="Alfaro M."/>
            <person name="Sun H."/>
            <person name="Tritt A."/>
            <person name="Yoshinaga Y."/>
            <person name="Zwiers L.-H."/>
            <person name="Turgeon B."/>
            <person name="Goodwin S."/>
            <person name="Spatafora J."/>
            <person name="Crous P."/>
            <person name="Grigoriev I."/>
        </authorList>
    </citation>
    <scope>NUCLEOTIDE SEQUENCE [LARGE SCALE GENOMIC DNA]</scope>
    <source>
        <strain evidence="7">CBS 304.66</strain>
    </source>
</reference>
<evidence type="ECO:0000256" key="2">
    <source>
        <dbReference type="ARBA" id="ARBA00022679"/>
    </source>
</evidence>
<keyword evidence="1 6" id="KW-0489">Methyltransferase</keyword>
<evidence type="ECO:0000256" key="1">
    <source>
        <dbReference type="ARBA" id="ARBA00022603"/>
    </source>
</evidence>
<dbReference type="Pfam" id="PF00891">
    <property type="entry name" value="Methyltransf_2"/>
    <property type="match status" value="1"/>
</dbReference>
<dbReference type="Proteomes" id="UP000800093">
    <property type="component" value="Unassembled WGS sequence"/>
</dbReference>
<feature type="active site" description="Proton acceptor" evidence="4">
    <location>
        <position position="289"/>
    </location>
</feature>
<dbReference type="EMBL" id="ML986588">
    <property type="protein sequence ID" value="KAF2267964.1"/>
    <property type="molecule type" value="Genomic_DNA"/>
</dbReference>
<dbReference type="SUPFAM" id="SSF53335">
    <property type="entry name" value="S-adenosyl-L-methionine-dependent methyltransferases"/>
    <property type="match status" value="1"/>
</dbReference>
<evidence type="ECO:0000313" key="7">
    <source>
        <dbReference type="Proteomes" id="UP000800093"/>
    </source>
</evidence>
<dbReference type="PIRSF" id="PIRSF005739">
    <property type="entry name" value="O-mtase"/>
    <property type="match status" value="1"/>
</dbReference>